<gene>
    <name evidence="3" type="ORF">BDV25DRAFT_38650</name>
</gene>
<keyword evidence="2" id="KW-0732">Signal</keyword>
<evidence type="ECO:0000313" key="4">
    <source>
        <dbReference type="Proteomes" id="UP000325780"/>
    </source>
</evidence>
<evidence type="ECO:0000256" key="2">
    <source>
        <dbReference type="RuleBase" id="RU365009"/>
    </source>
</evidence>
<dbReference type="GO" id="GO:0005199">
    <property type="term" value="F:structural constituent of cell wall"/>
    <property type="evidence" value="ECO:0007669"/>
    <property type="project" value="InterPro"/>
</dbReference>
<evidence type="ECO:0000313" key="3">
    <source>
        <dbReference type="EMBL" id="KAE8153199.1"/>
    </source>
</evidence>
<dbReference type="AlphaFoldDB" id="A0A5N6U459"/>
<proteinExistence type="inferred from homology"/>
<keyword evidence="2" id="KW-0964">Secreted</keyword>
<reference evidence="3 4" key="1">
    <citation type="submission" date="2019-04" db="EMBL/GenBank/DDBJ databases">
        <title>Friends and foes A comparative genomics study of 23 Aspergillus species from section Flavi.</title>
        <authorList>
            <consortium name="DOE Joint Genome Institute"/>
            <person name="Kjaerbolling I."/>
            <person name="Vesth T."/>
            <person name="Frisvad J.C."/>
            <person name="Nybo J.L."/>
            <person name="Theobald S."/>
            <person name="Kildgaard S."/>
            <person name="Isbrandt T."/>
            <person name="Kuo A."/>
            <person name="Sato A."/>
            <person name="Lyhne E.K."/>
            <person name="Kogle M.E."/>
            <person name="Wiebenga A."/>
            <person name="Kun R.S."/>
            <person name="Lubbers R.J."/>
            <person name="Makela M.R."/>
            <person name="Barry K."/>
            <person name="Chovatia M."/>
            <person name="Clum A."/>
            <person name="Daum C."/>
            <person name="Haridas S."/>
            <person name="He G."/>
            <person name="LaButti K."/>
            <person name="Lipzen A."/>
            <person name="Mondo S."/>
            <person name="Riley R."/>
            <person name="Salamov A."/>
            <person name="Simmons B.A."/>
            <person name="Magnuson J.K."/>
            <person name="Henrissat B."/>
            <person name="Mortensen U.H."/>
            <person name="Larsen T.O."/>
            <person name="Devries R.P."/>
            <person name="Grigoriev I.V."/>
            <person name="Machida M."/>
            <person name="Baker S.E."/>
            <person name="Andersen M.R."/>
        </authorList>
    </citation>
    <scope>NUCLEOTIDE SEQUENCE [LARGE SCALE GENOMIC DNA]</scope>
    <source>
        <strain evidence="3 4">IBT 18842</strain>
    </source>
</reference>
<keyword evidence="2" id="KW-0134">Cell wall</keyword>
<dbReference type="SMART" id="SM00075">
    <property type="entry name" value="HYDRO"/>
    <property type="match status" value="1"/>
</dbReference>
<sequence>MKFFAVAALFAASAMAHPGSAAPQQVQQLANSCPTENHYCCQSKVSDAELSDGDNGLLNGLLKNVNLLPGLLGGHYGGCDNTIGLLGGECKNIAACCAGAGAGAQQEGLVNVGIPCLAVPIGLLN</sequence>
<comment type="subcellular location">
    <subcellularLocation>
        <location evidence="2">Secreted</location>
        <location evidence="2">Cell wall</location>
    </subcellularLocation>
</comment>
<accession>A0A5N6U459</accession>
<protein>
    <recommendedName>
        <fullName evidence="2">Hydrophobin</fullName>
    </recommendedName>
</protein>
<dbReference type="InterPro" id="IPR001338">
    <property type="entry name" value="Class_I_Hydrophobin"/>
</dbReference>
<evidence type="ECO:0000256" key="1">
    <source>
        <dbReference type="ARBA" id="ARBA00023157"/>
    </source>
</evidence>
<dbReference type="EMBL" id="ML742042">
    <property type="protein sequence ID" value="KAE8153199.1"/>
    <property type="molecule type" value="Genomic_DNA"/>
</dbReference>
<dbReference type="GO" id="GO:0009277">
    <property type="term" value="C:fungal-type cell wall"/>
    <property type="evidence" value="ECO:0007669"/>
    <property type="project" value="InterPro"/>
</dbReference>
<keyword evidence="1 2" id="KW-1015">Disulfide bond</keyword>
<organism evidence="3 4">
    <name type="scientific">Aspergillus avenaceus</name>
    <dbReference type="NCBI Taxonomy" id="36643"/>
    <lineage>
        <taxon>Eukaryota</taxon>
        <taxon>Fungi</taxon>
        <taxon>Dikarya</taxon>
        <taxon>Ascomycota</taxon>
        <taxon>Pezizomycotina</taxon>
        <taxon>Eurotiomycetes</taxon>
        <taxon>Eurotiomycetidae</taxon>
        <taxon>Eurotiales</taxon>
        <taxon>Aspergillaceae</taxon>
        <taxon>Aspergillus</taxon>
        <taxon>Aspergillus subgen. Circumdati</taxon>
    </lineage>
</organism>
<feature type="chain" id="PRO_5025098117" description="Hydrophobin" evidence="2">
    <location>
        <begin position="17"/>
        <end position="125"/>
    </location>
</feature>
<name>A0A5N6U459_ASPAV</name>
<feature type="signal peptide" evidence="2">
    <location>
        <begin position="1"/>
        <end position="16"/>
    </location>
</feature>
<dbReference type="Proteomes" id="UP000325780">
    <property type="component" value="Unassembled WGS sequence"/>
</dbReference>
<dbReference type="Pfam" id="PF01185">
    <property type="entry name" value="Hydrophobin"/>
    <property type="match status" value="1"/>
</dbReference>
<keyword evidence="4" id="KW-1185">Reference proteome</keyword>
<comment type="similarity">
    <text evidence="2">Belongs to the fungal hydrophobin family.</text>
</comment>